<name>A0A839ST46_9PROT</name>
<dbReference type="RefSeq" id="WP_183415343.1">
    <property type="nucleotide sequence ID" value="NZ_JACHXA010000002.1"/>
</dbReference>
<reference evidence="1 2" key="1">
    <citation type="submission" date="2020-08" db="EMBL/GenBank/DDBJ databases">
        <title>Genomic Encyclopedia of Type Strains, Phase III (KMG-III): the genomes of soil and plant-associated and newly described type strains.</title>
        <authorList>
            <person name="Whitman W."/>
        </authorList>
    </citation>
    <scope>NUCLEOTIDE SEQUENCE [LARGE SCALE GENOMIC DNA]</scope>
    <source>
        <strain evidence="1 2">CECT 8803</strain>
    </source>
</reference>
<proteinExistence type="predicted"/>
<organism evidence="1 2">
    <name type="scientific">Limibacillus halophilus</name>
    <dbReference type="NCBI Taxonomy" id="1579333"/>
    <lineage>
        <taxon>Bacteria</taxon>
        <taxon>Pseudomonadati</taxon>
        <taxon>Pseudomonadota</taxon>
        <taxon>Alphaproteobacteria</taxon>
        <taxon>Rhodospirillales</taxon>
        <taxon>Rhodovibrionaceae</taxon>
        <taxon>Limibacillus</taxon>
    </lineage>
</organism>
<protein>
    <submittedName>
        <fullName evidence="1">Uncharacterized protein</fullName>
    </submittedName>
</protein>
<keyword evidence="2" id="KW-1185">Reference proteome</keyword>
<evidence type="ECO:0000313" key="1">
    <source>
        <dbReference type="EMBL" id="MBB3064526.1"/>
    </source>
</evidence>
<sequence length="280" mass="31757">MIEKNRRPAFRFINNVGLQYHFFAAGRMFSVRLACRAPKLSVMAGWIYDGGVREICKSDKPWTQSDSPYLDINGDVIDIRDENGEIVVEARAANGEDGFIARGKPIHSLSWMDTFSENNDEVLHLPDITGTVEFRGTTYPAKGYCKHVEWTYAPRYTGYRFLHGLIDNGEIAVWSADAVFAYKKYDYFKMVEKDGSITVADEERSSHKQNTVYAKIGERDVRVEFEELGMWELPLIGDGSDMVIMQRYGNITFIENGVKKTGVAMTEYGFGRYTDGPISA</sequence>
<gene>
    <name evidence="1" type="ORF">FHR98_000798</name>
</gene>
<dbReference type="Proteomes" id="UP000581135">
    <property type="component" value="Unassembled WGS sequence"/>
</dbReference>
<accession>A0A839ST46</accession>
<dbReference type="EMBL" id="JACHXA010000002">
    <property type="protein sequence ID" value="MBB3064526.1"/>
    <property type="molecule type" value="Genomic_DNA"/>
</dbReference>
<comment type="caution">
    <text evidence="1">The sequence shown here is derived from an EMBL/GenBank/DDBJ whole genome shotgun (WGS) entry which is preliminary data.</text>
</comment>
<evidence type="ECO:0000313" key="2">
    <source>
        <dbReference type="Proteomes" id="UP000581135"/>
    </source>
</evidence>
<dbReference type="AlphaFoldDB" id="A0A839ST46"/>